<organism evidence="2 3">
    <name type="scientific">Dreissena polymorpha</name>
    <name type="common">Zebra mussel</name>
    <name type="synonym">Mytilus polymorpha</name>
    <dbReference type="NCBI Taxonomy" id="45954"/>
    <lineage>
        <taxon>Eukaryota</taxon>
        <taxon>Metazoa</taxon>
        <taxon>Spiralia</taxon>
        <taxon>Lophotrochozoa</taxon>
        <taxon>Mollusca</taxon>
        <taxon>Bivalvia</taxon>
        <taxon>Autobranchia</taxon>
        <taxon>Heteroconchia</taxon>
        <taxon>Euheterodonta</taxon>
        <taxon>Imparidentia</taxon>
        <taxon>Neoheterodontei</taxon>
        <taxon>Myida</taxon>
        <taxon>Dreissenoidea</taxon>
        <taxon>Dreissenidae</taxon>
        <taxon>Dreissena</taxon>
    </lineage>
</organism>
<dbReference type="Proteomes" id="UP000828390">
    <property type="component" value="Unassembled WGS sequence"/>
</dbReference>
<sequence length="402" mass="45405">MARQIHEINISIIFMVLMLQYSSAGKTAQFVQKVGGFVLDLFGLGSDVFGIFSDTNNELEQKITEVSQKIDSVLTNLQILQSKMVDLFAQQDLKARLAKVEDFQRSTSNRVRDLKNIAIAPVNERDKYMNIFVKGVEVYLDNLYNIIPYITEPTLSSTVTLLNTIGDLNRCDMTYLSSFVNFSRSLICSGIAVEATYKLKTLNVSLTTEKDYWVLELKKFDDAVTKMYGECGDKFYSYYSLDILMNKSFPEMLDSLEHRYLGMSFFGVNISDSNEMQISSNLPERQFTCIREKCETRKCFVFTKKEASCSANVKLVITMKDFAGNYFLSSDWPGTLIPLRDLSGSTLTLAPLQCITLGHKYELQKPTANQFHGGETCAAATKTVWQPLLLAVVAKLCVYINV</sequence>
<keyword evidence="3" id="KW-1185">Reference proteome</keyword>
<feature type="signal peptide" evidence="1">
    <location>
        <begin position="1"/>
        <end position="24"/>
    </location>
</feature>
<dbReference type="EMBL" id="JAIWYP010000009">
    <property type="protein sequence ID" value="KAH3778920.1"/>
    <property type="molecule type" value="Genomic_DNA"/>
</dbReference>
<proteinExistence type="predicted"/>
<evidence type="ECO:0000313" key="2">
    <source>
        <dbReference type="EMBL" id="KAH3778920.1"/>
    </source>
</evidence>
<evidence type="ECO:0000256" key="1">
    <source>
        <dbReference type="SAM" id="SignalP"/>
    </source>
</evidence>
<feature type="chain" id="PRO_5039074219" evidence="1">
    <location>
        <begin position="25"/>
        <end position="402"/>
    </location>
</feature>
<gene>
    <name evidence="2" type="ORF">DPMN_180397</name>
</gene>
<comment type="caution">
    <text evidence="2">The sequence shown here is derived from an EMBL/GenBank/DDBJ whole genome shotgun (WGS) entry which is preliminary data.</text>
</comment>
<name>A0A9D4EIY2_DREPO</name>
<accession>A0A9D4EIY2</accession>
<dbReference type="AlphaFoldDB" id="A0A9D4EIY2"/>
<reference evidence="2" key="1">
    <citation type="journal article" date="2019" name="bioRxiv">
        <title>The Genome of the Zebra Mussel, Dreissena polymorpha: A Resource for Invasive Species Research.</title>
        <authorList>
            <person name="McCartney M.A."/>
            <person name="Auch B."/>
            <person name="Kono T."/>
            <person name="Mallez S."/>
            <person name="Zhang Y."/>
            <person name="Obille A."/>
            <person name="Becker A."/>
            <person name="Abrahante J.E."/>
            <person name="Garbe J."/>
            <person name="Badalamenti J.P."/>
            <person name="Herman A."/>
            <person name="Mangelson H."/>
            <person name="Liachko I."/>
            <person name="Sullivan S."/>
            <person name="Sone E.D."/>
            <person name="Koren S."/>
            <person name="Silverstein K.A.T."/>
            <person name="Beckman K.B."/>
            <person name="Gohl D.M."/>
        </authorList>
    </citation>
    <scope>NUCLEOTIDE SEQUENCE</scope>
    <source>
        <strain evidence="2">Duluth1</strain>
        <tissue evidence="2">Whole animal</tissue>
    </source>
</reference>
<protein>
    <submittedName>
        <fullName evidence="2">Uncharacterized protein</fullName>
    </submittedName>
</protein>
<keyword evidence="1" id="KW-0732">Signal</keyword>
<evidence type="ECO:0000313" key="3">
    <source>
        <dbReference type="Proteomes" id="UP000828390"/>
    </source>
</evidence>
<reference evidence="2" key="2">
    <citation type="submission" date="2020-11" db="EMBL/GenBank/DDBJ databases">
        <authorList>
            <person name="McCartney M.A."/>
            <person name="Auch B."/>
            <person name="Kono T."/>
            <person name="Mallez S."/>
            <person name="Becker A."/>
            <person name="Gohl D.M."/>
            <person name="Silverstein K.A.T."/>
            <person name="Koren S."/>
            <person name="Bechman K.B."/>
            <person name="Herman A."/>
            <person name="Abrahante J.E."/>
            <person name="Garbe J."/>
        </authorList>
    </citation>
    <scope>NUCLEOTIDE SEQUENCE</scope>
    <source>
        <strain evidence="2">Duluth1</strain>
        <tissue evidence="2">Whole animal</tissue>
    </source>
</reference>